<keyword evidence="2 6" id="KW-0378">Hydrolase</keyword>
<dbReference type="Gene3D" id="2.115.10.20">
    <property type="entry name" value="Glycosyl hydrolase domain, family 43"/>
    <property type="match status" value="1"/>
</dbReference>
<feature type="active site" description="Proton donor" evidence="4">
    <location>
        <position position="203"/>
    </location>
</feature>
<dbReference type="InterPro" id="IPR006710">
    <property type="entry name" value="Glyco_hydro_43"/>
</dbReference>
<name>A0AAE0WS18_9PEZI</name>
<sequence length="498" mass="54602">MMWTSFALVLLANCGVSQAWDVTSPENSTYYNPILPGWHSDPSCIHVKGTFYCATSSFTAFPGLPIYASKDLINWKQINNIWNRMEQLPAINRKTHDQQDGFFAPNLRYHDGEFFMTCVYAQDRLIGILGTVFRTKDIFGEWSVPVTWDATPSLAIDPDLFWDDDGMVYLTSAGIIQQTININTGAVSNATSIWNGTGAAFPEGPHIYKKDGWCYLLIAEGGTQLGHRISIARSKNISGPYETTGARNPLLTNSNTTEYFQTVGHADLFQDDVGSWWGVALSTRSFGDTLQVVPSLANLTGQQGGSDLLAGVDGVSFVGRRQSHTLFDFSADLNFAPQSFEGEAGITVFYTQMQHIDLGVGLVNDTAPHEGSWQLLLRSTNQTSTVSFTPIPADWPRDGVCRIRLRVQSANDTTYRFPASLVSNPSSLVIMGYASTEVVTAELTNSGSGSLLGIYSTCNGANGDNLTQCPNGEYAYFSRWRYSGLAQEIADGEFVISM</sequence>
<dbReference type="Proteomes" id="UP001274830">
    <property type="component" value="Unassembled WGS sequence"/>
</dbReference>
<dbReference type="InterPro" id="IPR023296">
    <property type="entry name" value="Glyco_hydro_beta-prop_sf"/>
</dbReference>
<evidence type="ECO:0000256" key="3">
    <source>
        <dbReference type="ARBA" id="ARBA00023295"/>
    </source>
</evidence>
<gene>
    <name evidence="9" type="ORF">LTR78_003574</name>
</gene>
<accession>A0AAE0WS18</accession>
<dbReference type="GO" id="GO:0005975">
    <property type="term" value="P:carbohydrate metabolic process"/>
    <property type="evidence" value="ECO:0007669"/>
    <property type="project" value="InterPro"/>
</dbReference>
<keyword evidence="3 6" id="KW-0326">Glycosidase</keyword>
<evidence type="ECO:0000256" key="5">
    <source>
        <dbReference type="PIRSR" id="PIRSR606710-2"/>
    </source>
</evidence>
<feature type="signal peptide" evidence="7">
    <location>
        <begin position="1"/>
        <end position="19"/>
    </location>
</feature>
<dbReference type="PANTHER" id="PTHR42812:SF17">
    <property type="entry name" value="BETA-XYLOSIDASE C-TERMINAL CONCANAVALIN A-LIKE DOMAIN-CONTAINING PROTEIN-RELATED"/>
    <property type="match status" value="1"/>
</dbReference>
<evidence type="ECO:0000256" key="6">
    <source>
        <dbReference type="RuleBase" id="RU361187"/>
    </source>
</evidence>
<reference evidence="9" key="1">
    <citation type="submission" date="2023-07" db="EMBL/GenBank/DDBJ databases">
        <title>Black Yeasts Isolated from many extreme environments.</title>
        <authorList>
            <person name="Coleine C."/>
            <person name="Stajich J.E."/>
            <person name="Selbmann L."/>
        </authorList>
    </citation>
    <scope>NUCLEOTIDE SEQUENCE</scope>
    <source>
        <strain evidence="9">CCFEE 5485</strain>
    </source>
</reference>
<feature type="domain" description="Beta-xylosidase C-terminal Concanavalin A-like" evidence="8">
    <location>
        <begin position="311"/>
        <end position="482"/>
    </location>
</feature>
<keyword evidence="7" id="KW-0732">Signal</keyword>
<feature type="chain" id="PRO_5041956584" description="Beta-xylosidase C-terminal Concanavalin A-like domain-containing protein" evidence="7">
    <location>
        <begin position="20"/>
        <end position="498"/>
    </location>
</feature>
<comment type="caution">
    <text evidence="9">The sequence shown here is derived from an EMBL/GenBank/DDBJ whole genome shotgun (WGS) entry which is preliminary data.</text>
</comment>
<dbReference type="GO" id="GO:0004553">
    <property type="term" value="F:hydrolase activity, hydrolyzing O-glycosyl compounds"/>
    <property type="evidence" value="ECO:0007669"/>
    <property type="project" value="InterPro"/>
</dbReference>
<evidence type="ECO:0000313" key="10">
    <source>
        <dbReference type="Proteomes" id="UP001274830"/>
    </source>
</evidence>
<evidence type="ECO:0000313" key="9">
    <source>
        <dbReference type="EMBL" id="KAK3676797.1"/>
    </source>
</evidence>
<dbReference type="EMBL" id="JAUTXT010000009">
    <property type="protein sequence ID" value="KAK3676797.1"/>
    <property type="molecule type" value="Genomic_DNA"/>
</dbReference>
<evidence type="ECO:0000256" key="1">
    <source>
        <dbReference type="ARBA" id="ARBA00009865"/>
    </source>
</evidence>
<dbReference type="PANTHER" id="PTHR42812">
    <property type="entry name" value="BETA-XYLOSIDASE"/>
    <property type="match status" value="1"/>
</dbReference>
<dbReference type="AlphaFoldDB" id="A0AAE0WS18"/>
<organism evidence="9 10">
    <name type="scientific">Recurvomyces mirabilis</name>
    <dbReference type="NCBI Taxonomy" id="574656"/>
    <lineage>
        <taxon>Eukaryota</taxon>
        <taxon>Fungi</taxon>
        <taxon>Dikarya</taxon>
        <taxon>Ascomycota</taxon>
        <taxon>Pezizomycotina</taxon>
        <taxon>Dothideomycetes</taxon>
        <taxon>Dothideomycetidae</taxon>
        <taxon>Mycosphaerellales</taxon>
        <taxon>Teratosphaeriaceae</taxon>
        <taxon>Recurvomyces</taxon>
    </lineage>
</organism>
<dbReference type="InterPro" id="IPR051795">
    <property type="entry name" value="Glycosyl_Hydrlase_43"/>
</dbReference>
<evidence type="ECO:0000256" key="7">
    <source>
        <dbReference type="SAM" id="SignalP"/>
    </source>
</evidence>
<evidence type="ECO:0000259" key="8">
    <source>
        <dbReference type="Pfam" id="PF17851"/>
    </source>
</evidence>
<feature type="site" description="Important for catalytic activity, responsible for pKa modulation of the active site Glu and correct orientation of both the proton donor and substrate" evidence="5">
    <location>
        <position position="157"/>
    </location>
</feature>
<keyword evidence="10" id="KW-1185">Reference proteome</keyword>
<feature type="active site" description="Proton acceptor" evidence="4">
    <location>
        <position position="41"/>
    </location>
</feature>
<proteinExistence type="inferred from homology"/>
<dbReference type="InterPro" id="IPR041542">
    <property type="entry name" value="GH43_C2"/>
</dbReference>
<dbReference type="Pfam" id="PF04616">
    <property type="entry name" value="Glyco_hydro_43"/>
    <property type="match status" value="1"/>
</dbReference>
<dbReference type="Pfam" id="PF17851">
    <property type="entry name" value="GH43_C2"/>
    <property type="match status" value="1"/>
</dbReference>
<dbReference type="SUPFAM" id="SSF75005">
    <property type="entry name" value="Arabinanase/levansucrase/invertase"/>
    <property type="match status" value="1"/>
</dbReference>
<evidence type="ECO:0000256" key="4">
    <source>
        <dbReference type="PIRSR" id="PIRSR606710-1"/>
    </source>
</evidence>
<dbReference type="InterPro" id="IPR013320">
    <property type="entry name" value="ConA-like_dom_sf"/>
</dbReference>
<protein>
    <recommendedName>
        <fullName evidence="8">Beta-xylosidase C-terminal Concanavalin A-like domain-containing protein</fullName>
    </recommendedName>
</protein>
<evidence type="ECO:0000256" key="2">
    <source>
        <dbReference type="ARBA" id="ARBA00022801"/>
    </source>
</evidence>
<dbReference type="SUPFAM" id="SSF49899">
    <property type="entry name" value="Concanavalin A-like lectins/glucanases"/>
    <property type="match status" value="1"/>
</dbReference>
<comment type="similarity">
    <text evidence="1 6">Belongs to the glycosyl hydrolase 43 family.</text>
</comment>